<gene>
    <name evidence="2" type="ORF">VP01_3712g1</name>
</gene>
<feature type="transmembrane region" description="Helical" evidence="1">
    <location>
        <begin position="175"/>
        <end position="193"/>
    </location>
</feature>
<keyword evidence="1" id="KW-1133">Transmembrane helix</keyword>
<organism evidence="2 3">
    <name type="scientific">Puccinia sorghi</name>
    <dbReference type="NCBI Taxonomy" id="27349"/>
    <lineage>
        <taxon>Eukaryota</taxon>
        <taxon>Fungi</taxon>
        <taxon>Dikarya</taxon>
        <taxon>Basidiomycota</taxon>
        <taxon>Pucciniomycotina</taxon>
        <taxon>Pucciniomycetes</taxon>
        <taxon>Pucciniales</taxon>
        <taxon>Pucciniaceae</taxon>
        <taxon>Puccinia</taxon>
    </lineage>
</organism>
<evidence type="ECO:0000256" key="1">
    <source>
        <dbReference type="SAM" id="Phobius"/>
    </source>
</evidence>
<name>A0A0L6UU24_9BASI</name>
<dbReference type="VEuPathDB" id="FungiDB:VP01_3712g1"/>
<reference evidence="2 3" key="1">
    <citation type="submission" date="2015-08" db="EMBL/GenBank/DDBJ databases">
        <title>Next Generation Sequencing and Analysis of the Genome of Puccinia sorghi L Schw, the Causal Agent of Maize Common Rust.</title>
        <authorList>
            <person name="Rochi L."/>
            <person name="Burguener G."/>
            <person name="Darino M."/>
            <person name="Turjanski A."/>
            <person name="Kreff E."/>
            <person name="Dieguez M.J."/>
            <person name="Sacco F."/>
        </authorList>
    </citation>
    <scope>NUCLEOTIDE SEQUENCE [LARGE SCALE GENOMIC DNA]</scope>
    <source>
        <strain evidence="2 3">RO10H11247</strain>
    </source>
</reference>
<sequence length="602" mass="68544">MMNILMRRRHAVQQIVLVSSLLFGPVSLAWLCCVVSARLVQVLLVPRQGLTKASGLMITPGWDIYRSLKLIFLVKYFQVSCKPFCHFDPNRGFLINYLGLVLDPNCFCRYYNCYNQFDMVHRWFLTSLFKMKYKYIHIYIFVYIKGFFSLIIFLHTEIFHGNFYFYYRHHTCFRIFLSQIIFLACKILVSYSTSRNQKNGVSHYSNLMGYSLNFLLKKFSFINLVYYKSQFTTIKYPFGAVGESVFGSIHDSKDGKVQLTCTKNMQKGQCGVSIGKEAAVCLSRSCCEQHSARWGLMLTKIGACLMDPVRRSTFALLYGPGGNRKSIMIRVLANTLRGVPAAVLEQHITSKTSGLHNDVVEPIVSKRLLYCGDVDLENHIINLWFVRSAPVQDTVPTPLGVTSMCCSMVLGSNSLLSYKVQKDWLTAAIMQHFMLLPICLHNICALLRAHKDDLRVPISTTSVMKTLFGIEWGLESHLFTINYPPGSKDRDVAMIEGMGFGIVLLRAWGCKYFNFELFFLRSVGISGVFAGPLELPQQLPNILPQLQNYNSQNPCGKTYDSDGSQIHCLGSRISKMTPSNSHLIFFAYLLVQRLPKSTRQKK</sequence>
<dbReference type="AlphaFoldDB" id="A0A0L6UU24"/>
<evidence type="ECO:0000313" key="2">
    <source>
        <dbReference type="EMBL" id="KNZ52046.1"/>
    </source>
</evidence>
<feature type="transmembrane region" description="Helical" evidence="1">
    <location>
        <begin position="135"/>
        <end position="154"/>
    </location>
</feature>
<dbReference type="EMBL" id="LAVV01008738">
    <property type="protein sequence ID" value="KNZ52046.1"/>
    <property type="molecule type" value="Genomic_DNA"/>
</dbReference>
<keyword evidence="1" id="KW-0472">Membrane</keyword>
<evidence type="ECO:0000313" key="3">
    <source>
        <dbReference type="Proteomes" id="UP000037035"/>
    </source>
</evidence>
<keyword evidence="1" id="KW-0812">Transmembrane</keyword>
<accession>A0A0L6UU24</accession>
<proteinExistence type="predicted"/>
<keyword evidence="3" id="KW-1185">Reference proteome</keyword>
<dbReference type="Proteomes" id="UP000037035">
    <property type="component" value="Unassembled WGS sequence"/>
</dbReference>
<protein>
    <submittedName>
        <fullName evidence="2">Uncharacterized protein</fullName>
    </submittedName>
</protein>
<comment type="caution">
    <text evidence="2">The sequence shown here is derived from an EMBL/GenBank/DDBJ whole genome shotgun (WGS) entry which is preliminary data.</text>
</comment>